<dbReference type="GO" id="GO:0015031">
    <property type="term" value="P:protein transport"/>
    <property type="evidence" value="ECO:0007669"/>
    <property type="project" value="UniProtKB-KW"/>
</dbReference>
<keyword evidence="6 11" id="KW-0812">Transmembrane</keyword>
<evidence type="ECO:0000256" key="9">
    <source>
        <dbReference type="ARBA" id="ARBA00023010"/>
    </source>
</evidence>
<dbReference type="NCBIfam" id="TIGR00739">
    <property type="entry name" value="yajC"/>
    <property type="match status" value="1"/>
</dbReference>
<proteinExistence type="inferred from homology"/>
<name>A0AA90NVW6_9GAMM</name>
<dbReference type="AlphaFoldDB" id="A0AA90NVW6"/>
<dbReference type="Pfam" id="PF02699">
    <property type="entry name" value="YajC"/>
    <property type="match status" value="1"/>
</dbReference>
<evidence type="ECO:0000256" key="6">
    <source>
        <dbReference type="ARBA" id="ARBA00022692"/>
    </source>
</evidence>
<evidence type="ECO:0000256" key="5">
    <source>
        <dbReference type="ARBA" id="ARBA00022475"/>
    </source>
</evidence>
<evidence type="ECO:0000313" key="12">
    <source>
        <dbReference type="EMBL" id="MDP0587811.1"/>
    </source>
</evidence>
<evidence type="ECO:0000256" key="7">
    <source>
        <dbReference type="ARBA" id="ARBA00022927"/>
    </source>
</evidence>
<evidence type="ECO:0000256" key="3">
    <source>
        <dbReference type="ARBA" id="ARBA00014962"/>
    </source>
</evidence>
<protein>
    <recommendedName>
        <fullName evidence="3">Sec translocon accessory complex subunit YajC</fullName>
    </recommendedName>
</protein>
<evidence type="ECO:0000256" key="4">
    <source>
        <dbReference type="ARBA" id="ARBA00022448"/>
    </source>
</evidence>
<evidence type="ECO:0000256" key="11">
    <source>
        <dbReference type="SAM" id="Phobius"/>
    </source>
</evidence>
<dbReference type="PANTHER" id="PTHR33909:SF1">
    <property type="entry name" value="SEC TRANSLOCON ACCESSORY COMPLEX SUBUNIT YAJC"/>
    <property type="match status" value="1"/>
</dbReference>
<comment type="subcellular location">
    <subcellularLocation>
        <location evidence="1">Cell membrane</location>
        <topology evidence="1">Single-pass membrane protein</topology>
    </subcellularLocation>
</comment>
<comment type="caution">
    <text evidence="12">The sequence shown here is derived from an EMBL/GenBank/DDBJ whole genome shotgun (WGS) entry which is preliminary data.</text>
</comment>
<reference evidence="12 13" key="1">
    <citation type="journal article" date="2023" name="bioRxiv">
        <title>An intranuclear bacterial parasite of deep-sea mussels expresses apoptosis inhibitors acquired from its host.</title>
        <authorList>
            <person name="Gonzalez Porras M.A."/>
            <person name="Assie A."/>
            <person name="Tietjen M."/>
            <person name="Violette M."/>
            <person name="Kleiner M."/>
            <person name="Gruber-Vodicka H."/>
            <person name="Dubilier N."/>
            <person name="Leisch N."/>
        </authorList>
    </citation>
    <scope>NUCLEOTIDE SEQUENCE [LARGE SCALE GENOMIC DNA]</scope>
    <source>
        <strain evidence="12">IAP13</strain>
    </source>
</reference>
<keyword evidence="8 11" id="KW-1133">Transmembrane helix</keyword>
<dbReference type="InterPro" id="IPR003849">
    <property type="entry name" value="Preprotein_translocase_YajC"/>
</dbReference>
<keyword evidence="5" id="KW-1003">Cell membrane</keyword>
<dbReference type="PRINTS" id="PR01853">
    <property type="entry name" value="YAJCTRNLCASE"/>
</dbReference>
<feature type="transmembrane region" description="Helical" evidence="11">
    <location>
        <begin position="24"/>
        <end position="44"/>
    </location>
</feature>
<sequence>MLLLFSLAHADADGSGVAALAGPGMIGQMVMLGGFVLVFWFLIWRPQSKRSKEHKNLLASLSKGDEVVTTGGMLGKVTNVTDEFLTLQVAEGVELPFQKGSVAATLPKGTIKAIK</sequence>
<gene>
    <name evidence="12" type="primary">yajC</name>
    <name evidence="12" type="ORF">QS748_00805</name>
</gene>
<evidence type="ECO:0000256" key="1">
    <source>
        <dbReference type="ARBA" id="ARBA00004162"/>
    </source>
</evidence>
<dbReference type="GO" id="GO:0005886">
    <property type="term" value="C:plasma membrane"/>
    <property type="evidence" value="ECO:0007669"/>
    <property type="project" value="UniProtKB-SubCell"/>
</dbReference>
<evidence type="ECO:0000256" key="8">
    <source>
        <dbReference type="ARBA" id="ARBA00022989"/>
    </source>
</evidence>
<dbReference type="Proteomes" id="UP001178148">
    <property type="component" value="Unassembled WGS sequence"/>
</dbReference>
<dbReference type="PANTHER" id="PTHR33909">
    <property type="entry name" value="SEC TRANSLOCON ACCESSORY COMPLEX SUBUNIT YAJC"/>
    <property type="match status" value="1"/>
</dbReference>
<keyword evidence="13" id="KW-1185">Reference proteome</keyword>
<keyword evidence="7" id="KW-0653">Protein transport</keyword>
<comment type="similarity">
    <text evidence="2">Belongs to the YajC family.</text>
</comment>
<evidence type="ECO:0000256" key="2">
    <source>
        <dbReference type="ARBA" id="ARBA00006742"/>
    </source>
</evidence>
<keyword evidence="10 11" id="KW-0472">Membrane</keyword>
<dbReference type="SMART" id="SM01323">
    <property type="entry name" value="YajC"/>
    <property type="match status" value="1"/>
</dbReference>
<evidence type="ECO:0000313" key="13">
    <source>
        <dbReference type="Proteomes" id="UP001178148"/>
    </source>
</evidence>
<accession>A0AA90NVW6</accession>
<organism evidence="12 13">
    <name type="scientific">Candidatus Endonucleibacter bathymodioli</name>
    <dbReference type="NCBI Taxonomy" id="539814"/>
    <lineage>
        <taxon>Bacteria</taxon>
        <taxon>Pseudomonadati</taxon>
        <taxon>Pseudomonadota</taxon>
        <taxon>Gammaproteobacteria</taxon>
        <taxon>Oceanospirillales</taxon>
        <taxon>Endozoicomonadaceae</taxon>
        <taxon>Candidatus Endonucleibacter</taxon>
    </lineage>
</organism>
<dbReference type="EMBL" id="JASXSV010000001">
    <property type="protein sequence ID" value="MDP0587811.1"/>
    <property type="molecule type" value="Genomic_DNA"/>
</dbReference>
<evidence type="ECO:0000256" key="10">
    <source>
        <dbReference type="ARBA" id="ARBA00023136"/>
    </source>
</evidence>
<keyword evidence="4" id="KW-0813">Transport</keyword>
<keyword evidence="9" id="KW-0811">Translocation</keyword>